<protein>
    <submittedName>
        <fullName evidence="1">Uncharacterized protein</fullName>
    </submittedName>
</protein>
<dbReference type="Pfam" id="PF00814">
    <property type="entry name" value="TsaD"/>
    <property type="match status" value="2"/>
</dbReference>
<accession>A0A7R8WUT7</accession>
<organism evidence="1">
    <name type="scientific">Cyprideis torosa</name>
    <dbReference type="NCBI Taxonomy" id="163714"/>
    <lineage>
        <taxon>Eukaryota</taxon>
        <taxon>Metazoa</taxon>
        <taxon>Ecdysozoa</taxon>
        <taxon>Arthropoda</taxon>
        <taxon>Crustacea</taxon>
        <taxon>Oligostraca</taxon>
        <taxon>Ostracoda</taxon>
        <taxon>Podocopa</taxon>
        <taxon>Podocopida</taxon>
        <taxon>Cytherocopina</taxon>
        <taxon>Cytheroidea</taxon>
        <taxon>Cytherideidae</taxon>
        <taxon>Cyprideis</taxon>
    </lineage>
</organism>
<dbReference type="PANTHER" id="PTHR11735:SF6">
    <property type="entry name" value="TRNA N6-ADENOSINE THREONYLCARBAMOYLTRANSFERASE, MITOCHONDRIAL"/>
    <property type="match status" value="1"/>
</dbReference>
<dbReference type="InterPro" id="IPR043129">
    <property type="entry name" value="ATPase_NBD"/>
</dbReference>
<evidence type="ECO:0000313" key="1">
    <source>
        <dbReference type="EMBL" id="CAD7238601.1"/>
    </source>
</evidence>
<reference evidence="1" key="1">
    <citation type="submission" date="2020-11" db="EMBL/GenBank/DDBJ databases">
        <authorList>
            <person name="Tran Van P."/>
        </authorList>
    </citation>
    <scope>NUCLEOTIDE SEQUENCE</scope>
</reference>
<proteinExistence type="predicted"/>
<dbReference type="OrthoDB" id="10259622at2759"/>
<name>A0A7R8WUT7_9CRUS</name>
<dbReference type="PANTHER" id="PTHR11735">
    <property type="entry name" value="TRNA N6-ADENOSINE THREONYLCARBAMOYLTRANSFERASE"/>
    <property type="match status" value="1"/>
</dbReference>
<dbReference type="Gene3D" id="3.30.420.40">
    <property type="match status" value="2"/>
</dbReference>
<dbReference type="SUPFAM" id="SSF53067">
    <property type="entry name" value="Actin-like ATPase domain"/>
    <property type="match status" value="1"/>
</dbReference>
<feature type="non-terminal residue" evidence="1">
    <location>
        <position position="1"/>
    </location>
</feature>
<dbReference type="AlphaFoldDB" id="A0A7R8WUT7"/>
<dbReference type="InterPro" id="IPR000905">
    <property type="entry name" value="Gcp-like_dom"/>
</dbReference>
<gene>
    <name evidence="1" type="ORF">CTOB1V02_LOCUS16416</name>
</gene>
<sequence length="132" mass="14198">MDKLIKAARKTQIKDIAIAGGVSANSGLKTALTKQAAKDNWKVHIPKLGYSLDNAAMIAMTGYFKFLKGDFVNQGVSAQARGNSQLIVVKDHLEMEIIGQTIDDAAGEAFDKCAKLMDIPYPGGPVIDKYAQ</sequence>
<dbReference type="EMBL" id="OB704812">
    <property type="protein sequence ID" value="CAD7238601.1"/>
    <property type="molecule type" value="Genomic_DNA"/>
</dbReference>